<dbReference type="SUPFAM" id="SSF55248">
    <property type="entry name" value="PCD-like"/>
    <property type="match status" value="1"/>
</dbReference>
<dbReference type="EC" id="4.2.1.96" evidence="3"/>
<protein>
    <recommendedName>
        <fullName evidence="3">4a-hydroxytetrahydrobiopterin dehydratase</fullName>
        <ecNumber evidence="3">4.2.1.96</ecNumber>
    </recommendedName>
</protein>
<organism evidence="5 6">
    <name type="scientific">Cellvibrio japonicus (strain Ueda107)</name>
    <name type="common">Pseudomonas fluorescens subsp. cellulosa</name>
    <dbReference type="NCBI Taxonomy" id="498211"/>
    <lineage>
        <taxon>Bacteria</taxon>
        <taxon>Pseudomonadati</taxon>
        <taxon>Pseudomonadota</taxon>
        <taxon>Gammaproteobacteria</taxon>
        <taxon>Cellvibrionales</taxon>
        <taxon>Cellvibrionaceae</taxon>
        <taxon>Cellvibrio</taxon>
    </lineage>
</organism>
<dbReference type="RefSeq" id="WP_012487878.1">
    <property type="nucleotide sequence ID" value="NC_010995.1"/>
</dbReference>
<keyword evidence="6" id="KW-1185">Reference proteome</keyword>
<dbReference type="PANTHER" id="PTHR12599">
    <property type="entry name" value="PTERIN-4-ALPHA-CARBINOLAMINE DEHYDRATASE"/>
    <property type="match status" value="1"/>
</dbReference>
<dbReference type="eggNOG" id="COG2154">
    <property type="taxonomic scope" value="Bacteria"/>
</dbReference>
<proteinExistence type="inferred from homology"/>
<dbReference type="InterPro" id="IPR001533">
    <property type="entry name" value="Pterin_deHydtase"/>
</dbReference>
<dbReference type="KEGG" id="cja:CJA_2278"/>
<dbReference type="InterPro" id="IPR036428">
    <property type="entry name" value="PCD_sf"/>
</dbReference>
<dbReference type="EMBL" id="CP000934">
    <property type="protein sequence ID" value="ACE84929.1"/>
    <property type="molecule type" value="Genomic_DNA"/>
</dbReference>
<sequence>MSSSAELLTREQELAALAQLSDWQILETTDIKSSQGLKRELCRFHTFSSFELAMDFMRQAAVVVSRLDHHPHWCNTYNRVEIRLTTFSLGNQVSDLDVKLALAMESLLAQSATA</sequence>
<evidence type="ECO:0000313" key="5">
    <source>
        <dbReference type="EMBL" id="ACE84929.1"/>
    </source>
</evidence>
<dbReference type="Pfam" id="PF01329">
    <property type="entry name" value="Pterin_4a"/>
    <property type="match status" value="1"/>
</dbReference>
<evidence type="ECO:0000313" key="6">
    <source>
        <dbReference type="Proteomes" id="UP000001036"/>
    </source>
</evidence>
<accession>B3PJR8</accession>
<dbReference type="Proteomes" id="UP000001036">
    <property type="component" value="Chromosome"/>
</dbReference>
<dbReference type="OrthoDB" id="5294615at2"/>
<comment type="similarity">
    <text evidence="2">Belongs to the pterin-4-alpha-carbinolamine dehydratase family.</text>
</comment>
<dbReference type="AlphaFoldDB" id="B3PJR8"/>
<name>B3PJR8_CELJU</name>
<dbReference type="PANTHER" id="PTHR12599:SF0">
    <property type="entry name" value="PTERIN-4-ALPHA-CARBINOLAMINE DEHYDRATASE"/>
    <property type="match status" value="1"/>
</dbReference>
<comment type="catalytic activity">
    <reaction evidence="1">
        <text>(4aS,6R)-4a-hydroxy-L-erythro-5,6,7,8-tetrahydrobiopterin = (6R)-L-erythro-6,7-dihydrobiopterin + H2O</text>
        <dbReference type="Rhea" id="RHEA:11920"/>
        <dbReference type="ChEBI" id="CHEBI:15377"/>
        <dbReference type="ChEBI" id="CHEBI:15642"/>
        <dbReference type="ChEBI" id="CHEBI:43120"/>
        <dbReference type="EC" id="4.2.1.96"/>
    </reaction>
</comment>
<dbReference type="Gene3D" id="3.30.1360.20">
    <property type="entry name" value="Transcriptional coactivator/pterin dehydratase"/>
    <property type="match status" value="1"/>
</dbReference>
<dbReference type="STRING" id="498211.CJA_2278"/>
<evidence type="ECO:0000256" key="4">
    <source>
        <dbReference type="ARBA" id="ARBA00023239"/>
    </source>
</evidence>
<dbReference type="HOGENOM" id="CLU_081974_3_2_6"/>
<gene>
    <name evidence="5" type="ordered locus">CJA_2278</name>
</gene>
<evidence type="ECO:0000256" key="1">
    <source>
        <dbReference type="ARBA" id="ARBA00001554"/>
    </source>
</evidence>
<evidence type="ECO:0000256" key="2">
    <source>
        <dbReference type="ARBA" id="ARBA00006472"/>
    </source>
</evidence>
<keyword evidence="4 5" id="KW-0456">Lyase</keyword>
<dbReference type="GO" id="GO:0006729">
    <property type="term" value="P:tetrahydrobiopterin biosynthetic process"/>
    <property type="evidence" value="ECO:0007669"/>
    <property type="project" value="InterPro"/>
</dbReference>
<reference evidence="5 6" key="1">
    <citation type="journal article" date="2008" name="J. Bacteriol.">
        <title>Insights into plant cell wall degradation from the genome sequence of the soil bacterium Cellvibrio japonicus.</title>
        <authorList>
            <person name="Deboy R.T."/>
            <person name="Mongodin E.F."/>
            <person name="Fouts D.E."/>
            <person name="Tailford L.E."/>
            <person name="Khouri H."/>
            <person name="Emerson J.B."/>
            <person name="Mohamoud Y."/>
            <person name="Watkins K."/>
            <person name="Henrissat B."/>
            <person name="Gilbert H.J."/>
            <person name="Nelson K.E."/>
        </authorList>
    </citation>
    <scope>NUCLEOTIDE SEQUENCE [LARGE SCALE GENOMIC DNA]</scope>
    <source>
        <strain evidence="5 6">Ueda107</strain>
    </source>
</reference>
<evidence type="ECO:0000256" key="3">
    <source>
        <dbReference type="ARBA" id="ARBA00013252"/>
    </source>
</evidence>
<dbReference type="GO" id="GO:0008124">
    <property type="term" value="F:4-alpha-hydroxytetrahydrobiopterin dehydratase activity"/>
    <property type="evidence" value="ECO:0007669"/>
    <property type="project" value="UniProtKB-EC"/>
</dbReference>